<organism evidence="1 2">
    <name type="scientific">Gordonia phage Nyceirae</name>
    <dbReference type="NCBI Taxonomy" id="1887651"/>
    <lineage>
        <taxon>Viruses</taxon>
        <taxon>Duplodnaviria</taxon>
        <taxon>Heunggongvirae</taxon>
        <taxon>Uroviricota</taxon>
        <taxon>Caudoviricetes</taxon>
        <taxon>Nyceiraevirus</taxon>
        <taxon>Nyceiraevirus nyceirae</taxon>
    </lineage>
</organism>
<gene>
    <name evidence="1" type="primary">44</name>
    <name evidence="1" type="ORF">SEA_NYCEIRAE_44</name>
</gene>
<dbReference type="RefSeq" id="YP_009277962.1">
    <property type="nucleotide sequence ID" value="NC_031004.1"/>
</dbReference>
<dbReference type="KEGG" id="vg:29078409"/>
<keyword evidence="2" id="KW-1185">Reference proteome</keyword>
<dbReference type="EMBL" id="KX557282">
    <property type="protein sequence ID" value="AON97407.1"/>
    <property type="molecule type" value="Genomic_DNA"/>
</dbReference>
<protein>
    <submittedName>
        <fullName evidence="1">Uncharacterized protein</fullName>
    </submittedName>
</protein>
<proteinExistence type="predicted"/>
<sequence>MGERHLKLVPPLLERVTDPATDLEDSLAHGAMMSRAASVIARRGGRLDITICDGEGVELDEDPASTLHREFMVRVTALFDNGVQVRRPFDDSTATTDILVGVCDPVSREEFLGDTRVPRISESLAVSDLLSQLTGVGAR</sequence>
<evidence type="ECO:0000313" key="2">
    <source>
        <dbReference type="Proteomes" id="UP000201968"/>
    </source>
</evidence>
<evidence type="ECO:0000313" key="1">
    <source>
        <dbReference type="EMBL" id="AON97407.1"/>
    </source>
</evidence>
<dbReference type="Proteomes" id="UP000201968">
    <property type="component" value="Segment"/>
</dbReference>
<accession>A0A1C9EI22</accession>
<reference evidence="2" key="1">
    <citation type="submission" date="2016-07" db="EMBL/GenBank/DDBJ databases">
        <authorList>
            <person name="Florea S."/>
            <person name="Webb J.S."/>
            <person name="Jaromczyk J."/>
            <person name="Schardl C.L."/>
        </authorList>
    </citation>
    <scope>NUCLEOTIDE SEQUENCE [LARGE SCALE GENOMIC DNA]</scope>
</reference>
<dbReference type="GeneID" id="29078409"/>
<name>A0A1C9EI22_9CAUD</name>